<sequence length="97" mass="10602">MAPRSNDYDTAGPEGLPPRSLSREESRPIPRMLEWALVRNSAGQTTRSLGAAGIWVANTKLRVAITIMIPTHEAQGSTYRHMPSRSGVWSLCADTPV</sequence>
<evidence type="ECO:0000256" key="1">
    <source>
        <dbReference type="SAM" id="MobiDB-lite"/>
    </source>
</evidence>
<dbReference type="AlphaFoldDB" id="A0A0L0N4B5"/>
<feature type="region of interest" description="Disordered" evidence="1">
    <location>
        <begin position="1"/>
        <end position="27"/>
    </location>
</feature>
<dbReference type="Proteomes" id="UP000036947">
    <property type="component" value="Unassembled WGS sequence"/>
</dbReference>
<keyword evidence="3" id="KW-1185">Reference proteome</keyword>
<comment type="caution">
    <text evidence="2">The sequence shown here is derived from an EMBL/GenBank/DDBJ whole genome shotgun (WGS) entry which is preliminary data.</text>
</comment>
<gene>
    <name evidence="2" type="ORF">TOPH_06442</name>
</gene>
<accession>A0A0L0N4B5</accession>
<protein>
    <submittedName>
        <fullName evidence="2">Uncharacterized protein</fullName>
    </submittedName>
</protein>
<reference evidence="2 3" key="1">
    <citation type="journal article" date="2015" name="BMC Genomics">
        <title>The genome of the truffle-parasite Tolypocladium ophioglossoides and the evolution of antifungal peptaibiotics.</title>
        <authorList>
            <person name="Quandt C.A."/>
            <person name="Bushley K.E."/>
            <person name="Spatafora J.W."/>
        </authorList>
    </citation>
    <scope>NUCLEOTIDE SEQUENCE [LARGE SCALE GENOMIC DNA]</scope>
    <source>
        <strain evidence="2 3">CBS 100239</strain>
    </source>
</reference>
<organism evidence="2 3">
    <name type="scientific">Tolypocladium ophioglossoides (strain CBS 100239)</name>
    <name type="common">Snaketongue truffleclub</name>
    <name type="synonym">Elaphocordyceps ophioglossoides</name>
    <dbReference type="NCBI Taxonomy" id="1163406"/>
    <lineage>
        <taxon>Eukaryota</taxon>
        <taxon>Fungi</taxon>
        <taxon>Dikarya</taxon>
        <taxon>Ascomycota</taxon>
        <taxon>Pezizomycotina</taxon>
        <taxon>Sordariomycetes</taxon>
        <taxon>Hypocreomycetidae</taxon>
        <taxon>Hypocreales</taxon>
        <taxon>Ophiocordycipitaceae</taxon>
        <taxon>Tolypocladium</taxon>
    </lineage>
</organism>
<name>A0A0L0N4B5_TOLOC</name>
<evidence type="ECO:0000313" key="2">
    <source>
        <dbReference type="EMBL" id="KND88854.1"/>
    </source>
</evidence>
<evidence type="ECO:0000313" key="3">
    <source>
        <dbReference type="Proteomes" id="UP000036947"/>
    </source>
</evidence>
<dbReference type="EMBL" id="LFRF01000022">
    <property type="protein sequence ID" value="KND88854.1"/>
    <property type="molecule type" value="Genomic_DNA"/>
</dbReference>
<proteinExistence type="predicted"/>